<name>A0ABV0D2L2_9SPHN</name>
<dbReference type="EC" id="1.13.11.29" evidence="7"/>
<reference evidence="7 8" key="1">
    <citation type="submission" date="2024-05" db="EMBL/GenBank/DDBJ databases">
        <authorList>
            <person name="Park S."/>
        </authorList>
    </citation>
    <scope>NUCLEOTIDE SEQUENCE [LARGE SCALE GENOMIC DNA]</scope>
    <source>
        <strain evidence="7 8">DGU5</strain>
    </source>
</reference>
<keyword evidence="7" id="KW-0378">Hydrolase</keyword>
<accession>A0ABV0D2L2</accession>
<dbReference type="PANTHER" id="PTHR30096:SF0">
    <property type="entry name" value="4,5-DOPA DIOXYGENASE EXTRADIOL-LIKE PROTEIN"/>
    <property type="match status" value="1"/>
</dbReference>
<comment type="cofactor">
    <cofactor evidence="1">
        <name>Zn(2+)</name>
        <dbReference type="ChEBI" id="CHEBI:29105"/>
    </cofactor>
</comment>
<dbReference type="PIRSF" id="PIRSF006157">
    <property type="entry name" value="Doxgns_DODA"/>
    <property type="match status" value="1"/>
</dbReference>
<keyword evidence="5 7" id="KW-0560">Oxidoreductase</keyword>
<evidence type="ECO:0000256" key="3">
    <source>
        <dbReference type="ARBA" id="ARBA00022723"/>
    </source>
</evidence>
<keyword evidence="3" id="KW-0479">Metal-binding</keyword>
<dbReference type="InterPro" id="IPR004183">
    <property type="entry name" value="Xdiol_dOase_suB"/>
</dbReference>
<evidence type="ECO:0000256" key="5">
    <source>
        <dbReference type="ARBA" id="ARBA00023002"/>
    </source>
</evidence>
<dbReference type="SUPFAM" id="SSF53213">
    <property type="entry name" value="LigB-like"/>
    <property type="match status" value="1"/>
</dbReference>
<dbReference type="EMBL" id="JBDLBR010000006">
    <property type="protein sequence ID" value="MEN7538591.1"/>
    <property type="molecule type" value="Genomic_DNA"/>
</dbReference>
<keyword evidence="4" id="KW-0862">Zinc</keyword>
<dbReference type="NCBIfam" id="NF007914">
    <property type="entry name" value="PRK10628.1"/>
    <property type="match status" value="1"/>
</dbReference>
<evidence type="ECO:0000256" key="1">
    <source>
        <dbReference type="ARBA" id="ARBA00001947"/>
    </source>
</evidence>
<dbReference type="Pfam" id="PF02900">
    <property type="entry name" value="LigB"/>
    <property type="match status" value="1"/>
</dbReference>
<dbReference type="GO" id="GO:0016787">
    <property type="term" value="F:hydrolase activity"/>
    <property type="evidence" value="ECO:0007669"/>
    <property type="project" value="UniProtKB-KW"/>
</dbReference>
<evidence type="ECO:0000259" key="6">
    <source>
        <dbReference type="Pfam" id="PF02900"/>
    </source>
</evidence>
<dbReference type="Gene3D" id="3.40.830.10">
    <property type="entry name" value="LigB-like"/>
    <property type="match status" value="1"/>
</dbReference>
<evidence type="ECO:0000313" key="8">
    <source>
        <dbReference type="Proteomes" id="UP001484535"/>
    </source>
</evidence>
<proteinExistence type="inferred from homology"/>
<keyword evidence="7" id="KW-0223">Dioxygenase</keyword>
<evidence type="ECO:0000256" key="4">
    <source>
        <dbReference type="ARBA" id="ARBA00022833"/>
    </source>
</evidence>
<comment type="caution">
    <text evidence="7">The sequence shown here is derived from an EMBL/GenBank/DDBJ whole genome shotgun (WGS) entry which is preliminary data.</text>
</comment>
<comment type="similarity">
    <text evidence="2">Belongs to the DODA-type extradiol aromatic ring-opening dioxygenase family.</text>
</comment>
<evidence type="ECO:0000313" key="7">
    <source>
        <dbReference type="EMBL" id="MEN7538591.1"/>
    </source>
</evidence>
<feature type="domain" description="Extradiol ring-cleavage dioxygenase class III enzyme subunit B" evidence="6">
    <location>
        <begin position="27"/>
        <end position="232"/>
    </location>
</feature>
<dbReference type="PANTHER" id="PTHR30096">
    <property type="entry name" value="4,5-DOPA DIOXYGENASE EXTRADIOL-LIKE PROTEIN"/>
    <property type="match status" value="1"/>
</dbReference>
<evidence type="ECO:0000256" key="2">
    <source>
        <dbReference type="ARBA" id="ARBA00007581"/>
    </source>
</evidence>
<dbReference type="Proteomes" id="UP001484535">
    <property type="component" value="Unassembled WGS sequence"/>
</dbReference>
<dbReference type="InterPro" id="IPR014436">
    <property type="entry name" value="Extradiol_dOase_DODA"/>
</dbReference>
<organism evidence="7 8">
    <name type="scientific">Aurantiacibacter flavus</name>
    <dbReference type="NCBI Taxonomy" id="3145232"/>
    <lineage>
        <taxon>Bacteria</taxon>
        <taxon>Pseudomonadati</taxon>
        <taxon>Pseudomonadota</taxon>
        <taxon>Alphaproteobacteria</taxon>
        <taxon>Sphingomonadales</taxon>
        <taxon>Erythrobacteraceae</taxon>
        <taxon>Aurantiacibacter</taxon>
    </lineage>
</organism>
<dbReference type="CDD" id="cd07363">
    <property type="entry name" value="45_DOPA_Dioxygenase"/>
    <property type="match status" value="1"/>
</dbReference>
<dbReference type="RefSeq" id="WP_346786049.1">
    <property type="nucleotide sequence ID" value="NZ_JBDLBR010000006.1"/>
</dbReference>
<protein>
    <submittedName>
        <fullName evidence="7">4,5-DOPA dioxygenase extradiol</fullName>
        <ecNumber evidence="7">1.13.11.29</ecNumber>
    </submittedName>
</protein>
<gene>
    <name evidence="7" type="primary">ygiD</name>
    <name evidence="7" type="ORF">ABDJ38_15530</name>
</gene>
<keyword evidence="8" id="KW-1185">Reference proteome</keyword>
<sequence>MSRLPVVFFGHGSPMVALEKSDTTAAWKGIADRIGKPKAILCISAHWQTRGTAVTAMAQPRTIHDFGAFPQALFDMQYPAPGDPELAARVRDLLAPMPVSLDSNWGLDHGTWTVLCHAYPEADIPVVQLSMDVAKSPAEHWQLGQALRPLRDEGVLIMGSGNIVHNLPAMDWNHPDAPPYDWAERFNSTILDAVVEDRPQTVIDFESMGDAARLSVPTPDHFWPILYVLGARHPGESAQLGPNFIHHKSLGMTSILIGVGEPAPVDHTA</sequence>
<dbReference type="GO" id="GO:0050297">
    <property type="term" value="F:stizolobate synthase activity"/>
    <property type="evidence" value="ECO:0007669"/>
    <property type="project" value="UniProtKB-EC"/>
</dbReference>